<dbReference type="PANTHER" id="PTHR33877:SF2">
    <property type="entry name" value="OS07G0170200 PROTEIN"/>
    <property type="match status" value="1"/>
</dbReference>
<comment type="caution">
    <text evidence="2">The sequence shown here is derived from an EMBL/GenBank/DDBJ whole genome shotgun (WGS) entry which is preliminary data.</text>
</comment>
<sequence length="169" mass="18825">MSRSVLVLNATFEPLSLVSVRRAVVLLLRDKAELVEATERMLHSANQALPEPLVIRLNRYVRLPHRSVPPTRSAVILRDAYTCQYCGDTPGKHSLTVDHVIPRCRGGDHSWTNLATACKRCNCKKGGMSPREAGMKLIRRPFEPTYVALVLLSNPTAASRWETMMGAAF</sequence>
<dbReference type="InterPro" id="IPR052892">
    <property type="entry name" value="NA-targeting_endonuclease"/>
</dbReference>
<keyword evidence="2" id="KW-0540">Nuclease</keyword>
<dbReference type="GO" id="GO:0004519">
    <property type="term" value="F:endonuclease activity"/>
    <property type="evidence" value="ECO:0007669"/>
    <property type="project" value="UniProtKB-KW"/>
</dbReference>
<dbReference type="SMART" id="SM00507">
    <property type="entry name" value="HNHc"/>
    <property type="match status" value="1"/>
</dbReference>
<dbReference type="Gene3D" id="1.10.30.50">
    <property type="match status" value="1"/>
</dbReference>
<reference evidence="2" key="1">
    <citation type="submission" date="2019-09" db="EMBL/GenBank/DDBJ databases">
        <title>Characterisation of the sponge microbiome using genome-centric metagenomics.</title>
        <authorList>
            <person name="Engelberts J.P."/>
            <person name="Robbins S.J."/>
            <person name="De Goeij J.M."/>
            <person name="Aranda M."/>
            <person name="Bell S.C."/>
            <person name="Webster N.S."/>
        </authorList>
    </citation>
    <scope>NUCLEOTIDE SEQUENCE</scope>
    <source>
        <strain evidence="2">SB0664_bin_27</strain>
    </source>
</reference>
<dbReference type="AlphaFoldDB" id="A0A6B0YVU9"/>
<dbReference type="CDD" id="cd00085">
    <property type="entry name" value="HNHc"/>
    <property type="match status" value="1"/>
</dbReference>
<keyword evidence="2" id="KW-0255">Endonuclease</keyword>
<accession>A0A6B0YVU9</accession>
<gene>
    <name evidence="2" type="ORF">F4Y42_15245</name>
</gene>
<evidence type="ECO:0000313" key="2">
    <source>
        <dbReference type="EMBL" id="MXY94793.1"/>
    </source>
</evidence>
<evidence type="ECO:0000259" key="1">
    <source>
        <dbReference type="SMART" id="SM00507"/>
    </source>
</evidence>
<feature type="domain" description="HNH nuclease" evidence="1">
    <location>
        <begin position="70"/>
        <end position="123"/>
    </location>
</feature>
<dbReference type="EMBL" id="VXRG01000127">
    <property type="protein sequence ID" value="MXY94793.1"/>
    <property type="molecule type" value="Genomic_DNA"/>
</dbReference>
<proteinExistence type="predicted"/>
<dbReference type="InterPro" id="IPR029471">
    <property type="entry name" value="HNH_5"/>
</dbReference>
<protein>
    <submittedName>
        <fullName evidence="2">HNH endonuclease</fullName>
    </submittedName>
</protein>
<dbReference type="Pfam" id="PF14279">
    <property type="entry name" value="HNH_5"/>
    <property type="match status" value="1"/>
</dbReference>
<name>A0A6B0YVU9_9CHLR</name>
<keyword evidence="2" id="KW-0378">Hydrolase</keyword>
<dbReference type="InterPro" id="IPR003615">
    <property type="entry name" value="HNH_nuc"/>
</dbReference>
<dbReference type="PANTHER" id="PTHR33877">
    <property type="entry name" value="SLL1193 PROTEIN"/>
    <property type="match status" value="1"/>
</dbReference>
<organism evidence="2">
    <name type="scientific">Caldilineaceae bacterium SB0664_bin_27</name>
    <dbReference type="NCBI Taxonomy" id="2605260"/>
    <lineage>
        <taxon>Bacteria</taxon>
        <taxon>Bacillati</taxon>
        <taxon>Chloroflexota</taxon>
        <taxon>Caldilineae</taxon>
        <taxon>Caldilineales</taxon>
        <taxon>Caldilineaceae</taxon>
    </lineage>
</organism>